<comment type="caution">
    <text evidence="2">The sequence shown here is derived from an EMBL/GenBank/DDBJ whole genome shotgun (WGS) entry which is preliminary data.</text>
</comment>
<sequence>MHPLKETIAQAARVGYEEGFKHGMRDGACQAVVQSVIQPPPVRRQVRVLFVPQGFDAIDEGITAALTAMVSELFIAHPTRMAEMAGLLRPDWLLVMNGLHVFPDDHLAQIDAIRALGTQTAIWFADDPYVSEDTKDIAPHYDVVFTHELGIIPFYQALGCKQVYNMPLAVNQERFKPRAVPSQYFSDVCFIGQAFWNRVELFDAAAARLAGRKVFIAGGLWDRMRNYKLLEPAIRHGWLPVDESINYYNGARIVINLHRGSKPGPDNRNAHQLPARSINPRTYEINACGTLQLTDVREDLPNYYRPGWELDTYNDAEELLAKIDYYLSHEDERRQIALRGLRRTITDHTFARRLDQIADMLGWQKVQP</sequence>
<dbReference type="Proteomes" id="UP000570361">
    <property type="component" value="Unassembled WGS sequence"/>
</dbReference>
<evidence type="ECO:0000313" key="3">
    <source>
        <dbReference type="Proteomes" id="UP000570361"/>
    </source>
</evidence>
<dbReference type="RefSeq" id="WP_183603700.1">
    <property type="nucleotide sequence ID" value="NZ_JACHXK010000020.1"/>
</dbReference>
<feature type="domain" description="Spore protein YkvP/CgeB glycosyl transferase-like" evidence="1">
    <location>
        <begin position="200"/>
        <end position="358"/>
    </location>
</feature>
<evidence type="ECO:0000259" key="1">
    <source>
        <dbReference type="Pfam" id="PF13524"/>
    </source>
</evidence>
<dbReference type="Pfam" id="PF13524">
    <property type="entry name" value="Glyco_trans_1_2"/>
    <property type="match status" value="1"/>
</dbReference>
<evidence type="ECO:0000313" key="2">
    <source>
        <dbReference type="EMBL" id="MBB3113628.1"/>
    </source>
</evidence>
<dbReference type="SUPFAM" id="SSF53756">
    <property type="entry name" value="UDP-Glycosyltransferase/glycogen phosphorylase"/>
    <property type="match status" value="1"/>
</dbReference>
<organism evidence="2 3">
    <name type="scientific">Paenibacillus phyllosphaerae</name>
    <dbReference type="NCBI Taxonomy" id="274593"/>
    <lineage>
        <taxon>Bacteria</taxon>
        <taxon>Bacillati</taxon>
        <taxon>Bacillota</taxon>
        <taxon>Bacilli</taxon>
        <taxon>Bacillales</taxon>
        <taxon>Paenibacillaceae</taxon>
        <taxon>Paenibacillus</taxon>
    </lineage>
</organism>
<proteinExistence type="predicted"/>
<reference evidence="2 3" key="1">
    <citation type="submission" date="2020-08" db="EMBL/GenBank/DDBJ databases">
        <title>Genomic Encyclopedia of Type Strains, Phase III (KMG-III): the genomes of soil and plant-associated and newly described type strains.</title>
        <authorList>
            <person name="Whitman W."/>
        </authorList>
    </citation>
    <scope>NUCLEOTIDE SEQUENCE [LARGE SCALE GENOMIC DNA]</scope>
    <source>
        <strain evidence="2 3">CECT 5862</strain>
    </source>
</reference>
<gene>
    <name evidence="2" type="ORF">FHS18_005741</name>
</gene>
<protein>
    <submittedName>
        <fullName evidence="2">Spore maturation protein CgeB</fullName>
    </submittedName>
</protein>
<name>A0A7W5B390_9BACL</name>
<dbReference type="EMBL" id="JACHXK010000020">
    <property type="protein sequence ID" value="MBB3113628.1"/>
    <property type="molecule type" value="Genomic_DNA"/>
</dbReference>
<dbReference type="InterPro" id="IPR055259">
    <property type="entry name" value="YkvP/CgeB_Glyco_trans-like"/>
</dbReference>
<keyword evidence="3" id="KW-1185">Reference proteome</keyword>
<dbReference type="AlphaFoldDB" id="A0A7W5B390"/>
<accession>A0A7W5B390</accession>